<dbReference type="GO" id="GO:0005737">
    <property type="term" value="C:cytoplasm"/>
    <property type="evidence" value="ECO:0007669"/>
    <property type="project" value="UniProtKB-SubCell"/>
</dbReference>
<keyword evidence="1" id="KW-0653">Protein transport</keyword>
<comment type="caution">
    <text evidence="3">The sequence shown here is derived from an EMBL/GenBank/DDBJ whole genome shotgun (WGS) entry which is preliminary data.</text>
</comment>
<dbReference type="PROSITE" id="PS50177">
    <property type="entry name" value="NTF2_DOMAIN"/>
    <property type="match status" value="1"/>
</dbReference>
<dbReference type="InterPro" id="IPR002075">
    <property type="entry name" value="NTF2_dom"/>
</dbReference>
<dbReference type="Proteomes" id="UP000031668">
    <property type="component" value="Unassembled WGS sequence"/>
</dbReference>
<dbReference type="GO" id="GO:0005634">
    <property type="term" value="C:nucleus"/>
    <property type="evidence" value="ECO:0007669"/>
    <property type="project" value="UniProtKB-SubCell"/>
</dbReference>
<comment type="subcellular location">
    <subcellularLocation>
        <location evidence="1">Cytoplasm</location>
    </subcellularLocation>
    <subcellularLocation>
        <location evidence="1">Nucleus</location>
    </subcellularLocation>
</comment>
<keyword evidence="4" id="KW-1185">Reference proteome</keyword>
<keyword evidence="1" id="KW-0963">Cytoplasm</keyword>
<dbReference type="OMA" id="WEQVGTS"/>
<organism evidence="3 4">
    <name type="scientific">Thelohanellus kitauei</name>
    <name type="common">Myxosporean</name>
    <dbReference type="NCBI Taxonomy" id="669202"/>
    <lineage>
        <taxon>Eukaryota</taxon>
        <taxon>Metazoa</taxon>
        <taxon>Cnidaria</taxon>
        <taxon>Myxozoa</taxon>
        <taxon>Myxosporea</taxon>
        <taxon>Bivalvulida</taxon>
        <taxon>Platysporina</taxon>
        <taxon>Myxobolidae</taxon>
        <taxon>Thelohanellus</taxon>
    </lineage>
</organism>
<comment type="function">
    <text evidence="1">Has a role in nuclear-cytoplasmic transport of proteins and mRNAs.</text>
</comment>
<dbReference type="GO" id="GO:0051028">
    <property type="term" value="P:mRNA transport"/>
    <property type="evidence" value="ECO:0007669"/>
    <property type="project" value="UniProtKB-UniRule"/>
</dbReference>
<feature type="domain" description="NTF2" evidence="2">
    <location>
        <begin position="9"/>
        <end position="121"/>
    </location>
</feature>
<dbReference type="Gene3D" id="3.10.450.50">
    <property type="match status" value="1"/>
</dbReference>
<keyword evidence="1" id="KW-0813">Transport</keyword>
<evidence type="ECO:0000256" key="1">
    <source>
        <dbReference type="RuleBase" id="RU369002"/>
    </source>
</evidence>
<dbReference type="OrthoDB" id="6507044at2759"/>
<reference evidence="3 4" key="1">
    <citation type="journal article" date="2014" name="Genome Biol. Evol.">
        <title>The genome of the myxosporean Thelohanellus kitauei shows adaptations to nutrient acquisition within its fish host.</title>
        <authorList>
            <person name="Yang Y."/>
            <person name="Xiong J."/>
            <person name="Zhou Z."/>
            <person name="Huo F."/>
            <person name="Miao W."/>
            <person name="Ran C."/>
            <person name="Liu Y."/>
            <person name="Zhang J."/>
            <person name="Feng J."/>
            <person name="Wang M."/>
            <person name="Wang M."/>
            <person name="Wang L."/>
            <person name="Yao B."/>
        </authorList>
    </citation>
    <scope>NUCLEOTIDE SEQUENCE [LARGE SCALE GENOMIC DNA]</scope>
    <source>
        <strain evidence="3">Wuqing</strain>
    </source>
</reference>
<dbReference type="InterPro" id="IPR018222">
    <property type="entry name" value="Nuclear_transport_factor_2_euk"/>
</dbReference>
<protein>
    <recommendedName>
        <fullName evidence="1">Nuclear transport factor 2</fullName>
        <shortName evidence="1">NTF-2</shortName>
    </recommendedName>
</protein>
<name>A0A0C2N6N4_THEKT</name>
<dbReference type="Pfam" id="PF02136">
    <property type="entry name" value="NTF2"/>
    <property type="match status" value="1"/>
</dbReference>
<dbReference type="GO" id="GO:0006913">
    <property type="term" value="P:nucleocytoplasmic transport"/>
    <property type="evidence" value="ECO:0007669"/>
    <property type="project" value="UniProtKB-UniRule"/>
</dbReference>
<sequence length="126" mass="14294">MNQVPVEQTIRDFMVLYYGTLTNNRSALAESFYIDQAILTYQSDSFQGIPKIKEKYGSLGFQKLQVIPSILEIQQTPGNMFLVYVYGRLQGDNDRPLMFSDVLILVSTPQGIRISNHVFSLIIADP</sequence>
<dbReference type="GO" id="GO:0015031">
    <property type="term" value="P:protein transport"/>
    <property type="evidence" value="ECO:0007669"/>
    <property type="project" value="UniProtKB-KW"/>
</dbReference>
<evidence type="ECO:0000259" key="2">
    <source>
        <dbReference type="PROSITE" id="PS50177"/>
    </source>
</evidence>
<dbReference type="SUPFAM" id="SSF54427">
    <property type="entry name" value="NTF2-like"/>
    <property type="match status" value="1"/>
</dbReference>
<proteinExistence type="predicted"/>
<evidence type="ECO:0000313" key="4">
    <source>
        <dbReference type="Proteomes" id="UP000031668"/>
    </source>
</evidence>
<evidence type="ECO:0000313" key="3">
    <source>
        <dbReference type="EMBL" id="KII71960.1"/>
    </source>
</evidence>
<dbReference type="PANTHER" id="PTHR12612">
    <property type="entry name" value="NUCLEAR TRANSPORT FACTOR 2"/>
    <property type="match status" value="1"/>
</dbReference>
<dbReference type="InterPro" id="IPR045875">
    <property type="entry name" value="NTF2"/>
</dbReference>
<keyword evidence="1" id="KW-0539">Nucleus</keyword>
<dbReference type="EMBL" id="JWZT01001512">
    <property type="protein sequence ID" value="KII71960.1"/>
    <property type="molecule type" value="Genomic_DNA"/>
</dbReference>
<accession>A0A0C2N6N4</accession>
<dbReference type="InterPro" id="IPR032710">
    <property type="entry name" value="NTF2-like_dom_sf"/>
</dbReference>
<gene>
    <name evidence="3" type="ORF">RF11_08492</name>
</gene>
<dbReference type="AlphaFoldDB" id="A0A0C2N6N4"/>